<evidence type="ECO:0000313" key="1">
    <source>
        <dbReference type="EMBL" id="SEA53918.1"/>
    </source>
</evidence>
<dbReference type="EMBL" id="FNRD01000005">
    <property type="protein sequence ID" value="SEA53918.1"/>
    <property type="molecule type" value="Genomic_DNA"/>
</dbReference>
<evidence type="ECO:0000313" key="2">
    <source>
        <dbReference type="Proteomes" id="UP000198951"/>
    </source>
</evidence>
<organism evidence="1 2">
    <name type="scientific">Flavobacterium gillisiae</name>
    <dbReference type="NCBI Taxonomy" id="150146"/>
    <lineage>
        <taxon>Bacteria</taxon>
        <taxon>Pseudomonadati</taxon>
        <taxon>Bacteroidota</taxon>
        <taxon>Flavobacteriia</taxon>
        <taxon>Flavobacteriales</taxon>
        <taxon>Flavobacteriaceae</taxon>
        <taxon>Flavobacterium</taxon>
    </lineage>
</organism>
<protein>
    <submittedName>
        <fullName evidence="1">Uncharacterized protein</fullName>
    </submittedName>
</protein>
<proteinExistence type="predicted"/>
<dbReference type="AlphaFoldDB" id="A0A1H4C0J2"/>
<sequence length="48" mass="5576">MKKAFIFATVKKQQKLCSQYNYIIIISIIALKRCVNDMVVSHHILKPV</sequence>
<keyword evidence="2" id="KW-1185">Reference proteome</keyword>
<name>A0A1H4C0J2_9FLAO</name>
<accession>A0A1H4C0J2</accession>
<dbReference type="Proteomes" id="UP000198951">
    <property type="component" value="Unassembled WGS sequence"/>
</dbReference>
<dbReference type="STRING" id="150146.SAMN05443667_105166"/>
<gene>
    <name evidence="1" type="ORF">SAMN05443667_105166</name>
</gene>
<reference evidence="2" key="1">
    <citation type="submission" date="2016-10" db="EMBL/GenBank/DDBJ databases">
        <authorList>
            <person name="Varghese N."/>
            <person name="Submissions S."/>
        </authorList>
    </citation>
    <scope>NUCLEOTIDE SEQUENCE [LARGE SCALE GENOMIC DNA]</scope>
    <source>
        <strain evidence="2">DSM 22376</strain>
    </source>
</reference>